<protein>
    <submittedName>
        <fullName evidence="2">Uncharacterized protein</fullName>
    </submittedName>
</protein>
<dbReference type="WBParaSite" id="ACRNAN_scaffold159.g13792.t1">
    <property type="protein sequence ID" value="ACRNAN_scaffold159.g13792.t1"/>
    <property type="gene ID" value="ACRNAN_scaffold159.g13792"/>
</dbReference>
<organism evidence="1 2">
    <name type="scientific">Acrobeloides nanus</name>
    <dbReference type="NCBI Taxonomy" id="290746"/>
    <lineage>
        <taxon>Eukaryota</taxon>
        <taxon>Metazoa</taxon>
        <taxon>Ecdysozoa</taxon>
        <taxon>Nematoda</taxon>
        <taxon>Chromadorea</taxon>
        <taxon>Rhabditida</taxon>
        <taxon>Tylenchina</taxon>
        <taxon>Cephalobomorpha</taxon>
        <taxon>Cephaloboidea</taxon>
        <taxon>Cephalobidae</taxon>
        <taxon>Acrobeloides</taxon>
    </lineage>
</organism>
<keyword evidence="1" id="KW-1185">Reference proteome</keyword>
<dbReference type="Proteomes" id="UP000887540">
    <property type="component" value="Unplaced"/>
</dbReference>
<accession>A0A914CXC7</accession>
<reference evidence="2" key="1">
    <citation type="submission" date="2022-11" db="UniProtKB">
        <authorList>
            <consortium name="WormBaseParasite"/>
        </authorList>
    </citation>
    <scope>IDENTIFICATION</scope>
</reference>
<dbReference type="AlphaFoldDB" id="A0A914CXC7"/>
<evidence type="ECO:0000313" key="2">
    <source>
        <dbReference type="WBParaSite" id="ACRNAN_scaffold159.g13792.t1"/>
    </source>
</evidence>
<name>A0A914CXC7_9BILA</name>
<proteinExistence type="predicted"/>
<sequence length="154" mass="16722">MVADMSGSIKTFKTQPLDGKVTTRGNEPLATVPDALKNILKQRLAEGGQAKAKSIPVELFEAKNFDKIPKVGMQPNEKPTFPEDLFRNAITRSLTGNGRQLNGDASKMSPHDIAAHYSSTIESVLTAIAPQQRIEVASRLEKAIGEIVAELRIV</sequence>
<evidence type="ECO:0000313" key="1">
    <source>
        <dbReference type="Proteomes" id="UP000887540"/>
    </source>
</evidence>